<dbReference type="InterPro" id="IPR045767">
    <property type="entry name" value="DUF6134"/>
</dbReference>
<dbReference type="EMBL" id="QFYS01000007">
    <property type="protein sequence ID" value="RAK63666.1"/>
    <property type="molecule type" value="Genomic_DNA"/>
</dbReference>
<dbReference type="PROSITE" id="PS51318">
    <property type="entry name" value="TAT"/>
    <property type="match status" value="1"/>
</dbReference>
<proteinExistence type="predicted"/>
<dbReference type="Pfam" id="PF19630">
    <property type="entry name" value="DUF6134"/>
    <property type="match status" value="1"/>
</dbReference>
<protein>
    <submittedName>
        <fullName evidence="1">Uncharacterized protein</fullName>
    </submittedName>
</protein>
<comment type="caution">
    <text evidence="1">The sequence shown here is derived from an EMBL/GenBank/DDBJ whole genome shotgun (WGS) entry which is preliminary data.</text>
</comment>
<evidence type="ECO:0000313" key="2">
    <source>
        <dbReference type="Proteomes" id="UP000249524"/>
    </source>
</evidence>
<sequence>MTDRLLIARRELIVGAAGLALAPSAVLAGPPGKLAFAVFRNGTKVGEHHMSFSGGDDDRTITTDVALTVKVGPVPVYKYKHSAVEKWSGGKWASIETTTNGNGKVYKASGRQMGGHVQIAGPKGAVRGPADAVPLSHWNQATFGRPLFNQQEGQLLKVTTTKVKPGHWRIRGDAEIDDFYDAQGNWVALTGKLEDGSKLEYRRI</sequence>
<dbReference type="RefSeq" id="WP_111276976.1">
    <property type="nucleotide sequence ID" value="NZ_QFYS01000007.1"/>
</dbReference>
<name>A0A328BCT1_9CAUL</name>
<dbReference type="AlphaFoldDB" id="A0A328BCT1"/>
<gene>
    <name evidence="1" type="ORF">DJ019_15530</name>
</gene>
<accession>A0A328BCT1</accession>
<evidence type="ECO:0000313" key="1">
    <source>
        <dbReference type="EMBL" id="RAK63666.1"/>
    </source>
</evidence>
<dbReference type="OrthoDB" id="6086999at2"/>
<dbReference type="Proteomes" id="UP000249524">
    <property type="component" value="Unassembled WGS sequence"/>
</dbReference>
<dbReference type="InterPro" id="IPR006311">
    <property type="entry name" value="TAT_signal"/>
</dbReference>
<keyword evidence="2" id="KW-1185">Reference proteome</keyword>
<reference evidence="1 2" key="1">
    <citation type="submission" date="2018-05" db="EMBL/GenBank/DDBJ databases">
        <authorList>
            <person name="Lanie J.A."/>
            <person name="Ng W.-L."/>
            <person name="Kazmierczak K.M."/>
            <person name="Andrzejewski T.M."/>
            <person name="Davidsen T.M."/>
            <person name="Wayne K.J."/>
            <person name="Tettelin H."/>
            <person name="Glass J.I."/>
            <person name="Rusch D."/>
            <person name="Podicherti R."/>
            <person name="Tsui H.-C.T."/>
            <person name="Winkler M.E."/>
        </authorList>
    </citation>
    <scope>NUCLEOTIDE SEQUENCE [LARGE SCALE GENOMIC DNA]</scope>
    <source>
        <strain evidence="1 2">BUT-10</strain>
    </source>
</reference>
<organism evidence="1 2">
    <name type="scientific">Phenylobacterium kunshanense</name>
    <dbReference type="NCBI Taxonomy" id="1445034"/>
    <lineage>
        <taxon>Bacteria</taxon>
        <taxon>Pseudomonadati</taxon>
        <taxon>Pseudomonadota</taxon>
        <taxon>Alphaproteobacteria</taxon>
        <taxon>Caulobacterales</taxon>
        <taxon>Caulobacteraceae</taxon>
        <taxon>Phenylobacterium</taxon>
    </lineage>
</organism>